<dbReference type="InterPro" id="IPR011047">
    <property type="entry name" value="Quinoprotein_ADH-like_sf"/>
</dbReference>
<comment type="cofactor">
    <cofactor evidence="11">
        <name>pyrroloquinoline quinone</name>
        <dbReference type="ChEBI" id="CHEBI:58442"/>
    </cofactor>
    <text evidence="11">Binds 1 PQQ group per subunit.</text>
</comment>
<evidence type="ECO:0000256" key="7">
    <source>
        <dbReference type="ARBA" id="ARBA00023002"/>
    </source>
</evidence>
<feature type="region of interest" description="Disordered" evidence="14">
    <location>
        <begin position="27"/>
        <end position="50"/>
    </location>
</feature>
<dbReference type="InterPro" id="IPR018391">
    <property type="entry name" value="PQQ_b-propeller_rpt"/>
</dbReference>
<feature type="compositionally biased region" description="Polar residues" evidence="14">
    <location>
        <begin position="27"/>
        <end position="42"/>
    </location>
</feature>
<dbReference type="GO" id="GO:0016020">
    <property type="term" value="C:membrane"/>
    <property type="evidence" value="ECO:0007669"/>
    <property type="project" value="InterPro"/>
</dbReference>
<gene>
    <name evidence="16" type="ORF">HNR48_000810</name>
</gene>
<evidence type="ECO:0000256" key="2">
    <source>
        <dbReference type="ARBA" id="ARBA00022617"/>
    </source>
</evidence>
<dbReference type="Pfam" id="PF13442">
    <property type="entry name" value="Cytochrome_CBB3"/>
    <property type="match status" value="1"/>
</dbReference>
<evidence type="ECO:0000256" key="6">
    <source>
        <dbReference type="ARBA" id="ARBA00022891"/>
    </source>
</evidence>
<dbReference type="PROSITE" id="PS00364">
    <property type="entry name" value="BACTERIAL_PQQ_2"/>
    <property type="match status" value="1"/>
</dbReference>
<feature type="binding site" evidence="11">
    <location>
        <position position="281"/>
    </location>
    <ligand>
        <name>pyrroloquinoline quinone</name>
        <dbReference type="ChEBI" id="CHEBI:58442"/>
    </ligand>
</feature>
<dbReference type="Proteomes" id="UP000528457">
    <property type="component" value="Unassembled WGS sequence"/>
</dbReference>
<evidence type="ECO:0000256" key="4">
    <source>
        <dbReference type="ARBA" id="ARBA00022729"/>
    </source>
</evidence>
<evidence type="ECO:0000256" key="13">
    <source>
        <dbReference type="PIRSR" id="PIRSR617512-4"/>
    </source>
</evidence>
<feature type="binding site" evidence="12">
    <location>
        <position position="225"/>
    </location>
    <ligand>
        <name>Ca(2+)</name>
        <dbReference type="ChEBI" id="CHEBI:29108"/>
    </ligand>
</feature>
<feature type="disulfide bond" evidence="13">
    <location>
        <begin position="158"/>
        <end position="159"/>
    </location>
</feature>
<dbReference type="EMBL" id="JACHHT010000001">
    <property type="protein sequence ID" value="MBB6520532.1"/>
    <property type="molecule type" value="Genomic_DNA"/>
</dbReference>
<dbReference type="InterPro" id="IPR017512">
    <property type="entry name" value="PQQ_MeOH/EtOH_DH"/>
</dbReference>
<dbReference type="NCBIfam" id="TIGR03075">
    <property type="entry name" value="PQQ_enz_alc_DH"/>
    <property type="match status" value="1"/>
</dbReference>
<feature type="binding site" description="axial binding residue" evidence="12">
    <location>
        <position position="652"/>
    </location>
    <ligand>
        <name>heme c</name>
        <dbReference type="ChEBI" id="CHEBI:61717"/>
    </ligand>
    <ligandPart>
        <name>Fe</name>
        <dbReference type="ChEBI" id="CHEBI:18248"/>
    </ligandPart>
</feature>
<feature type="domain" description="Cytochrome c" evidence="15">
    <location>
        <begin position="635"/>
        <end position="713"/>
    </location>
</feature>
<reference evidence="16 17" key="1">
    <citation type="submission" date="2020-08" db="EMBL/GenBank/DDBJ databases">
        <title>Genomic Encyclopedia of Type Strains, Phase IV (KMG-IV): sequencing the most valuable type-strain genomes for metagenomic binning, comparative biology and taxonomic classification.</title>
        <authorList>
            <person name="Goeker M."/>
        </authorList>
    </citation>
    <scope>NUCLEOTIDE SEQUENCE [LARGE SCALE GENOMIC DNA]</scope>
    <source>
        <strain evidence="16 17">DSM 22368</strain>
    </source>
</reference>
<dbReference type="InterPro" id="IPR002372">
    <property type="entry name" value="PQQ_rpt_dom"/>
</dbReference>
<dbReference type="AlphaFoldDB" id="A0A7X0MX56"/>
<feature type="binding site" evidence="11">
    <location>
        <position position="112"/>
    </location>
    <ligand>
        <name>pyrroloquinoline quinone</name>
        <dbReference type="ChEBI" id="CHEBI:58442"/>
    </ligand>
</feature>
<proteinExistence type="inferred from homology"/>
<dbReference type="PROSITE" id="PS51007">
    <property type="entry name" value="CYTC"/>
    <property type="match status" value="1"/>
</dbReference>
<keyword evidence="4" id="KW-0732">Signal</keyword>
<dbReference type="Gene3D" id="1.10.760.10">
    <property type="entry name" value="Cytochrome c-like domain"/>
    <property type="match status" value="1"/>
</dbReference>
<evidence type="ECO:0000256" key="1">
    <source>
        <dbReference type="ARBA" id="ARBA00008156"/>
    </source>
</evidence>
<feature type="binding site" evidence="11">
    <location>
        <begin position="434"/>
        <end position="435"/>
    </location>
    <ligand>
        <name>pyrroloquinoline quinone</name>
        <dbReference type="ChEBI" id="CHEBI:58442"/>
    </ligand>
</feature>
<feature type="binding site" evidence="12">
    <location>
        <position position="346"/>
    </location>
    <ligand>
        <name>Ca(2+)</name>
        <dbReference type="ChEBI" id="CHEBI:29108"/>
    </ligand>
</feature>
<dbReference type="RefSeq" id="WP_166850945.1">
    <property type="nucleotide sequence ID" value="NZ_JAAONY010000001.1"/>
</dbReference>
<feature type="binding site" description="axial binding residue" evidence="12">
    <location>
        <position position="690"/>
    </location>
    <ligand>
        <name>heme c</name>
        <dbReference type="ChEBI" id="CHEBI:61717"/>
    </ligand>
    <ligandPart>
        <name>Fe</name>
        <dbReference type="ChEBI" id="CHEBI:18248"/>
    </ligandPart>
</feature>
<evidence type="ECO:0000256" key="12">
    <source>
        <dbReference type="PIRSR" id="PIRSR617512-3"/>
    </source>
</evidence>
<evidence type="ECO:0000313" key="17">
    <source>
        <dbReference type="Proteomes" id="UP000528457"/>
    </source>
</evidence>
<dbReference type="SUPFAM" id="SSF46626">
    <property type="entry name" value="Cytochrome c"/>
    <property type="match status" value="1"/>
</dbReference>
<dbReference type="SMART" id="SM00564">
    <property type="entry name" value="PQQ"/>
    <property type="match status" value="4"/>
</dbReference>
<dbReference type="GO" id="GO:0005509">
    <property type="term" value="F:calcium ion binding"/>
    <property type="evidence" value="ECO:0007669"/>
    <property type="project" value="InterPro"/>
</dbReference>
<comment type="similarity">
    <text evidence="1">Belongs to the bacterial PQQ dehydrogenase family.</text>
</comment>
<name>A0A7X0MX56_9GAMM</name>
<comment type="caution">
    <text evidence="16">The sequence shown here is derived from an EMBL/GenBank/DDBJ whole genome shotgun (WGS) entry which is preliminary data.</text>
</comment>
<feature type="binding site" evidence="11">
    <location>
        <begin position="223"/>
        <end position="224"/>
    </location>
    <ligand>
        <name>pyrroloquinoline quinone</name>
        <dbReference type="ChEBI" id="CHEBI:58442"/>
    </ligand>
</feature>
<evidence type="ECO:0000313" key="16">
    <source>
        <dbReference type="EMBL" id="MBB6520532.1"/>
    </source>
</evidence>
<keyword evidence="17" id="KW-1185">Reference proteome</keyword>
<dbReference type="PROSITE" id="PS51257">
    <property type="entry name" value="PROKAR_LIPOPROTEIN"/>
    <property type="match status" value="1"/>
</dbReference>
<evidence type="ECO:0000256" key="9">
    <source>
        <dbReference type="ARBA" id="ARBA00023157"/>
    </source>
</evidence>
<dbReference type="GO" id="GO:0070968">
    <property type="term" value="F:pyrroloquinoline quinone binding"/>
    <property type="evidence" value="ECO:0007669"/>
    <property type="project" value="UniProtKB-ARBA"/>
</dbReference>
<evidence type="ECO:0000256" key="14">
    <source>
        <dbReference type="SAM" id="MobiDB-lite"/>
    </source>
</evidence>
<evidence type="ECO:0000256" key="11">
    <source>
        <dbReference type="PIRSR" id="PIRSR617512-2"/>
    </source>
</evidence>
<feature type="active site" description="Proton acceptor" evidence="10">
    <location>
        <position position="346"/>
    </location>
</feature>
<keyword evidence="5 12" id="KW-0106">Calcium</keyword>
<dbReference type="GO" id="GO:0020037">
    <property type="term" value="F:heme binding"/>
    <property type="evidence" value="ECO:0007669"/>
    <property type="project" value="InterPro"/>
</dbReference>
<dbReference type="InterPro" id="IPR001479">
    <property type="entry name" value="Quinoprotein_DH_CS"/>
</dbReference>
<feature type="binding site" evidence="11">
    <location>
        <position position="373"/>
    </location>
    <ligand>
        <name>pyrroloquinoline quinone</name>
        <dbReference type="ChEBI" id="CHEBI:58442"/>
    </ligand>
</feature>
<dbReference type="InterPro" id="IPR036909">
    <property type="entry name" value="Cyt_c-like_dom_sf"/>
</dbReference>
<dbReference type="PANTHER" id="PTHR32303">
    <property type="entry name" value="QUINOPROTEIN ALCOHOL DEHYDROGENASE (CYTOCHROME C)"/>
    <property type="match status" value="1"/>
</dbReference>
<feature type="binding site" evidence="11">
    <location>
        <position position="207"/>
    </location>
    <ligand>
        <name>pyrroloquinoline quinone</name>
        <dbReference type="ChEBI" id="CHEBI:58442"/>
    </ligand>
</feature>
<feature type="binding site" description="covalent" evidence="11">
    <location>
        <position position="648"/>
    </location>
    <ligand>
        <name>heme c</name>
        <dbReference type="ChEBI" id="CHEBI:61717"/>
    </ligand>
</feature>
<dbReference type="Pfam" id="PF01011">
    <property type="entry name" value="PQQ"/>
    <property type="match status" value="2"/>
</dbReference>
<keyword evidence="3 12" id="KW-0479">Metal-binding</keyword>
<keyword evidence="2 11" id="KW-0349">Heme</keyword>
<evidence type="ECO:0000259" key="15">
    <source>
        <dbReference type="PROSITE" id="PS51007"/>
    </source>
</evidence>
<dbReference type="Gene3D" id="2.140.10.10">
    <property type="entry name" value="Quinoprotein alcohol dehydrogenase-like superfamily"/>
    <property type="match status" value="1"/>
</dbReference>
<keyword evidence="9 13" id="KW-1015">Disulfide bond</keyword>
<dbReference type="InParanoid" id="A0A7X0MX56"/>
<dbReference type="CDD" id="cd10279">
    <property type="entry name" value="PQQ_ADH_II"/>
    <property type="match status" value="1"/>
</dbReference>
<dbReference type="SUPFAM" id="SSF50998">
    <property type="entry name" value="Quinoprotein alcohol dehydrogenase-like"/>
    <property type="match status" value="1"/>
</dbReference>
<evidence type="ECO:0000256" key="3">
    <source>
        <dbReference type="ARBA" id="ARBA00022723"/>
    </source>
</evidence>
<feature type="binding site" description="covalent" evidence="11">
    <location>
        <position position="651"/>
    </location>
    <ligand>
        <name>heme c</name>
        <dbReference type="ChEBI" id="CHEBI:61717"/>
    </ligand>
</feature>
<dbReference type="GO" id="GO:0009055">
    <property type="term" value="F:electron transfer activity"/>
    <property type="evidence" value="ECO:0007669"/>
    <property type="project" value="InterPro"/>
</dbReference>
<keyword evidence="7" id="KW-0560">Oxidoreductase</keyword>
<sequence length="723" mass="79263">MKFSYLSLGPVSAVLLSLALISCSNEEPSQVNDQSPDASQSAAMAEPSVEPATANINSDRLLAADAEPGNWMAHGRTYGEQRYSPLTQISKDNVKDLGLAWSFDVEHQQGLEASPIVVDGVMYTSTAWSAVYALDAKTGKQLWHYDPEVPKEYNRYLCCSPANRGVAVWKGKVYIGTINGHLVALDAADGKVLWDVKTVDGAPYSITGAPRIVKDKVIIGNGGAEMGVRGYITAYDTETGEQQWRFYTVPGNPEKGFESKAMEMAAKTWTGEWWKLGGGGTAWDSMAYDPELNLLYVGVGNGSPWNRNIRSPEGGDNLFLSSIVAVRPETGEYVWHYQTTPADNFDYTATQHMILADIQMDGVLRKVIMQAPKNGFFYMLDRSSGEFLSAKPYVQVTWASHVDQETGRPVEDKSVTEFTERTQMVWPAPYGGHNWHPMAFNPNTGLVYIPAIEMPHFYNGRKEMDKERIWNLGMNWVKPPAEDNETILMNKKLTSGKLIAWDPAKQKPAWEVVYPTPGVGGMLTTAGDLVFHGVPQGKLMAYSASEGKQLWEAYTQTGVVAPPITYEIDGEQYVAVMAGWGGMFSLTGGTVFGKDEGPGPNRVLVYKLGANGSLPEQAKLVKEAPKPPAQTGTAAQIANGGALYDEYCQFCHGLHAVSGGVIPDLRHMSEASHQAFMGIVYGGMLKDKGMAAFNDHLTVSEVQDIHHYIIQRAIDSHGDERVF</sequence>
<feature type="binding site" evidence="11">
    <location>
        <position position="164"/>
    </location>
    <ligand>
        <name>pyrroloquinoline quinone</name>
        <dbReference type="ChEBI" id="CHEBI:58442"/>
    </ligand>
</feature>
<accession>A0A7X0MX56</accession>
<comment type="cofactor">
    <cofactor evidence="11">
        <name>heme c</name>
        <dbReference type="ChEBI" id="CHEBI:61717"/>
    </cofactor>
    <text evidence="11">Binds 1 heme c group per subunit.</text>
</comment>
<keyword evidence="8 12" id="KW-0408">Iron</keyword>
<dbReference type="InterPro" id="IPR009056">
    <property type="entry name" value="Cyt_c-like_dom"/>
</dbReference>
<comment type="cofactor">
    <cofactor evidence="12">
        <name>Ca(2+)</name>
        <dbReference type="ChEBI" id="CHEBI:29108"/>
    </cofactor>
    <text evidence="12">Binds 1 Ca(2+) ion per subunit.</text>
</comment>
<keyword evidence="6 11" id="KW-0634">PQQ</keyword>
<dbReference type="GO" id="GO:0030288">
    <property type="term" value="C:outer membrane-bounded periplasmic space"/>
    <property type="evidence" value="ECO:0007669"/>
    <property type="project" value="InterPro"/>
</dbReference>
<evidence type="ECO:0000256" key="5">
    <source>
        <dbReference type="ARBA" id="ARBA00022837"/>
    </source>
</evidence>
<dbReference type="FunFam" id="2.140.10.10:FF:000003">
    <property type="entry name" value="Methanol dehydrogenase, large subunit"/>
    <property type="match status" value="1"/>
</dbReference>
<evidence type="ECO:0000256" key="8">
    <source>
        <dbReference type="ARBA" id="ARBA00023004"/>
    </source>
</evidence>
<feature type="binding site" evidence="12">
    <location>
        <position position="301"/>
    </location>
    <ligand>
        <name>Ca(2+)</name>
        <dbReference type="ChEBI" id="CHEBI:29108"/>
    </ligand>
</feature>
<evidence type="ECO:0000256" key="10">
    <source>
        <dbReference type="PIRSR" id="PIRSR617512-1"/>
    </source>
</evidence>
<dbReference type="GO" id="GO:0016614">
    <property type="term" value="F:oxidoreductase activity, acting on CH-OH group of donors"/>
    <property type="evidence" value="ECO:0007669"/>
    <property type="project" value="InterPro"/>
</dbReference>
<protein>
    <submittedName>
        <fullName evidence="16">PQQ-dependent dehydrogenase (Methanol/ethanol family)</fullName>
    </submittedName>
</protein>
<organism evidence="16 17">
    <name type="scientific">Pseudoteredinibacter isoporae</name>
    <dbReference type="NCBI Taxonomy" id="570281"/>
    <lineage>
        <taxon>Bacteria</taxon>
        <taxon>Pseudomonadati</taxon>
        <taxon>Pseudomonadota</taxon>
        <taxon>Gammaproteobacteria</taxon>
        <taxon>Cellvibrionales</taxon>
        <taxon>Cellvibrionaceae</taxon>
        <taxon>Pseudoteredinibacter</taxon>
    </lineage>
</organism>